<evidence type="ECO:0000256" key="1">
    <source>
        <dbReference type="ARBA" id="ARBA00004651"/>
    </source>
</evidence>
<sequence length="283" mass="30532">MNKLCKEIGLSTAGCLLYSAYVSIFLVPNKIGAGGITGISLGLNELLNLPIGFTTFLLNVPLFIFGYNLLGKNFAFKSGIIVISSSFLIDFANSHLGFDPIGDTLTATIFAGVISGIAMALLFMAGASTGGLDISGKIIKNKFPNFQLPKILLMQDIIVYVFIALTLGTRSVMYAIIMSFIRSKTMDAVQEGIASSRQCIIICENPNAIIDAITKELGRGVTLLNAQGCYSHTDKKFIYVVIQKIQLNTLKHIVNTIDPNAFVTVSSVNDIQGNFKQKSLSIN</sequence>
<dbReference type="EMBL" id="LTBB01000001">
    <property type="protein sequence ID" value="KYH30390.1"/>
    <property type="molecule type" value="Genomic_DNA"/>
</dbReference>
<evidence type="ECO:0000256" key="5">
    <source>
        <dbReference type="ARBA" id="ARBA00023136"/>
    </source>
</evidence>
<evidence type="ECO:0000256" key="2">
    <source>
        <dbReference type="ARBA" id="ARBA00022475"/>
    </source>
</evidence>
<evidence type="ECO:0000259" key="7">
    <source>
        <dbReference type="Pfam" id="PF10035"/>
    </source>
</evidence>
<dbReference type="GO" id="GO:0005886">
    <property type="term" value="C:plasma membrane"/>
    <property type="evidence" value="ECO:0007669"/>
    <property type="project" value="UniProtKB-SubCell"/>
</dbReference>
<evidence type="ECO:0000256" key="3">
    <source>
        <dbReference type="ARBA" id="ARBA00022692"/>
    </source>
</evidence>
<keyword evidence="5 6" id="KW-0472">Membrane</keyword>
<keyword evidence="4 6" id="KW-1133">Transmembrane helix</keyword>
<feature type="transmembrane region" description="Helical" evidence="6">
    <location>
        <begin position="47"/>
        <end position="67"/>
    </location>
</feature>
<feature type="transmembrane region" description="Helical" evidence="6">
    <location>
        <begin position="104"/>
        <end position="127"/>
    </location>
</feature>
<feature type="transmembrane region" description="Helical" evidence="6">
    <location>
        <begin position="157"/>
        <end position="181"/>
    </location>
</feature>
<dbReference type="AlphaFoldDB" id="A0A151AS30"/>
<evidence type="ECO:0000313" key="8">
    <source>
        <dbReference type="EMBL" id="KYH30390.1"/>
    </source>
</evidence>
<keyword evidence="2" id="KW-1003">Cell membrane</keyword>
<evidence type="ECO:0000313" key="9">
    <source>
        <dbReference type="Proteomes" id="UP000075374"/>
    </source>
</evidence>
<dbReference type="PANTHER" id="PTHR33545">
    <property type="entry name" value="UPF0750 MEMBRANE PROTEIN YITT-RELATED"/>
    <property type="match status" value="1"/>
</dbReference>
<organism evidence="8 9">
    <name type="scientific">Clostridium colicanis DSM 13634</name>
    <dbReference type="NCBI Taxonomy" id="1121305"/>
    <lineage>
        <taxon>Bacteria</taxon>
        <taxon>Bacillati</taxon>
        <taxon>Bacillota</taxon>
        <taxon>Clostridia</taxon>
        <taxon>Eubacteriales</taxon>
        <taxon>Clostridiaceae</taxon>
        <taxon>Clostridium</taxon>
    </lineage>
</organism>
<dbReference type="InterPro" id="IPR019264">
    <property type="entry name" value="DUF2179"/>
</dbReference>
<reference evidence="8 9" key="1">
    <citation type="submission" date="2016-02" db="EMBL/GenBank/DDBJ databases">
        <title>Genome sequence of Clostridium colicanis DSM 13634.</title>
        <authorList>
            <person name="Poehlein A."/>
            <person name="Daniel R."/>
        </authorList>
    </citation>
    <scope>NUCLEOTIDE SEQUENCE [LARGE SCALE GENOMIC DNA]</scope>
    <source>
        <strain evidence="8 9">DSM 13634</strain>
    </source>
</reference>
<dbReference type="InterPro" id="IPR051461">
    <property type="entry name" value="UPF0750_membrane"/>
</dbReference>
<name>A0A151AS30_9CLOT</name>
<dbReference type="PANTHER" id="PTHR33545:SF5">
    <property type="entry name" value="UPF0750 MEMBRANE PROTEIN YITT"/>
    <property type="match status" value="1"/>
</dbReference>
<dbReference type="InterPro" id="IPR003740">
    <property type="entry name" value="YitT"/>
</dbReference>
<protein>
    <recommendedName>
        <fullName evidence="7">DUF2179 domain-containing protein</fullName>
    </recommendedName>
</protein>
<keyword evidence="9" id="KW-1185">Reference proteome</keyword>
<feature type="transmembrane region" description="Helical" evidence="6">
    <location>
        <begin position="7"/>
        <end position="27"/>
    </location>
</feature>
<dbReference type="Pfam" id="PF10035">
    <property type="entry name" value="DUF2179"/>
    <property type="match status" value="1"/>
</dbReference>
<evidence type="ECO:0000256" key="6">
    <source>
        <dbReference type="SAM" id="Phobius"/>
    </source>
</evidence>
<evidence type="ECO:0000256" key="4">
    <source>
        <dbReference type="ARBA" id="ARBA00022989"/>
    </source>
</evidence>
<comment type="subcellular location">
    <subcellularLocation>
        <location evidence="1">Cell membrane</location>
        <topology evidence="1">Multi-pass membrane protein</topology>
    </subcellularLocation>
</comment>
<dbReference type="PATRIC" id="fig|1121305.3.peg.336"/>
<dbReference type="RefSeq" id="WP_061857267.1">
    <property type="nucleotide sequence ID" value="NZ_LTBB01000001.1"/>
</dbReference>
<dbReference type="InterPro" id="IPR015867">
    <property type="entry name" value="N-reg_PII/ATP_PRibTrfase_C"/>
</dbReference>
<accession>A0A151AS30</accession>
<dbReference type="PIRSF" id="PIRSF006483">
    <property type="entry name" value="Membrane_protein_YitT"/>
    <property type="match status" value="1"/>
</dbReference>
<keyword evidence="3 6" id="KW-0812">Transmembrane</keyword>
<proteinExistence type="predicted"/>
<comment type="caution">
    <text evidence="8">The sequence shown here is derived from an EMBL/GenBank/DDBJ whole genome shotgun (WGS) entry which is preliminary data.</text>
</comment>
<feature type="domain" description="DUF2179" evidence="7">
    <location>
        <begin position="219"/>
        <end position="273"/>
    </location>
</feature>
<dbReference type="Proteomes" id="UP000075374">
    <property type="component" value="Unassembled WGS sequence"/>
</dbReference>
<dbReference type="CDD" id="cd16380">
    <property type="entry name" value="YitT_C"/>
    <property type="match status" value="1"/>
</dbReference>
<gene>
    <name evidence="8" type="ORF">CLCOL_03360</name>
</gene>
<dbReference type="Pfam" id="PF02588">
    <property type="entry name" value="YitT_membrane"/>
    <property type="match status" value="1"/>
</dbReference>
<dbReference type="Gene3D" id="3.30.70.120">
    <property type="match status" value="1"/>
</dbReference>